<dbReference type="Proteomes" id="UP001231189">
    <property type="component" value="Unassembled WGS sequence"/>
</dbReference>
<gene>
    <name evidence="3" type="ORF">QYE76_033588</name>
</gene>
<evidence type="ECO:0000313" key="4">
    <source>
        <dbReference type="Proteomes" id="UP001231189"/>
    </source>
</evidence>
<feature type="compositionally biased region" description="Basic and acidic residues" evidence="1">
    <location>
        <begin position="670"/>
        <end position="679"/>
    </location>
</feature>
<evidence type="ECO:0000259" key="2">
    <source>
        <dbReference type="PROSITE" id="PS50994"/>
    </source>
</evidence>
<sequence length="698" mass="80372">MSASDNKIVNQENKNSADIITWREYEALRNEMRREFRTQDDELKGTVDEIKQTLNATNETVTGLADKMTDMQRNIADMLLAIENLTAQQQQQDDDEDPELEDDAHNARGAPRGHRPRGWVPLGRNGRGQDEEDGLGKPKFSIPKFEGGADVEEYLTWELKIEKLWSLHPHYSEDRKIKLASSEFDGYALRWWDSLVRNLDEDGAQPIRTWRAMKEAMTSRFVPTNYMRNIFDKLTLLRQGVKTVDEYYMEMEMLMQRGRVRESLEMTMQRFLNGLKYDVKGIVRHYTYTNMNQLLHHAREAESQLAEEAKEFGDVFPEEVPAGLPPLRVPKTIVSDRDVKFMSYFWKTLWRKLGTKLLFSTTCHPQTDGQTEVVNRTLSQLLRSMIKKNLKEWEECLPHVEFAYNRAVHSTTELCPFEVVYGFKPITPLDLLPLPIHERVNMEASKRADFVKKIHVKTKELIEKKGKSNAARMNKKRKEMLFKPGDLVWVHFRKDRFPKLRKSKLKPRGDGPYKTLERRGRRLLKGGDDEDIPTSLLPPSLPTEDEPAVKLKSNEVRIGPMTRARAKLLKQQVSRGDEHRTRRRGAAGREDGREAGHGAGHEDISWTREGGAGGMRERRRRNPGRSSARSDRPPRRAARSLARSTGRQPAANRREHLVPGRNLADSGCRPVDRTTDRTGRSTARSTGFQTGPVRVCLD</sequence>
<evidence type="ECO:0000256" key="1">
    <source>
        <dbReference type="SAM" id="MobiDB-lite"/>
    </source>
</evidence>
<dbReference type="InterPro" id="IPR012337">
    <property type="entry name" value="RNaseH-like_sf"/>
</dbReference>
<protein>
    <recommendedName>
        <fullName evidence="2">Integrase catalytic domain-containing protein</fullName>
    </recommendedName>
</protein>
<feature type="compositionally biased region" description="Basic and acidic residues" evidence="1">
    <location>
        <begin position="587"/>
        <end position="606"/>
    </location>
</feature>
<dbReference type="GO" id="GO:0015074">
    <property type="term" value="P:DNA integration"/>
    <property type="evidence" value="ECO:0007669"/>
    <property type="project" value="InterPro"/>
</dbReference>
<dbReference type="InterPro" id="IPR001584">
    <property type="entry name" value="Integrase_cat-core"/>
</dbReference>
<dbReference type="InterPro" id="IPR036397">
    <property type="entry name" value="RNaseH_sf"/>
</dbReference>
<dbReference type="AlphaFoldDB" id="A0AAD8QVJ6"/>
<dbReference type="GO" id="GO:0003676">
    <property type="term" value="F:nucleic acid binding"/>
    <property type="evidence" value="ECO:0007669"/>
    <property type="project" value="InterPro"/>
</dbReference>
<feature type="domain" description="Integrase catalytic" evidence="2">
    <location>
        <begin position="329"/>
        <end position="424"/>
    </location>
</feature>
<dbReference type="PANTHER" id="PTHR35046:SF9">
    <property type="entry name" value="RNA-DIRECTED DNA POLYMERASE"/>
    <property type="match status" value="1"/>
</dbReference>
<dbReference type="PANTHER" id="PTHR35046">
    <property type="entry name" value="ZINC KNUCKLE (CCHC-TYPE) FAMILY PROTEIN"/>
    <property type="match status" value="1"/>
</dbReference>
<feature type="region of interest" description="Disordered" evidence="1">
    <location>
        <begin position="502"/>
        <end position="548"/>
    </location>
</feature>
<dbReference type="InterPro" id="IPR005162">
    <property type="entry name" value="Retrotrans_gag_dom"/>
</dbReference>
<feature type="compositionally biased region" description="Basic and acidic residues" evidence="1">
    <location>
        <begin position="507"/>
        <end position="518"/>
    </location>
</feature>
<feature type="compositionally biased region" description="Polar residues" evidence="1">
    <location>
        <begin position="680"/>
        <end position="689"/>
    </location>
</feature>
<keyword evidence="4" id="KW-1185">Reference proteome</keyword>
<evidence type="ECO:0000313" key="3">
    <source>
        <dbReference type="EMBL" id="KAK1609915.1"/>
    </source>
</evidence>
<organism evidence="3 4">
    <name type="scientific">Lolium multiflorum</name>
    <name type="common">Italian ryegrass</name>
    <name type="synonym">Lolium perenne subsp. multiflorum</name>
    <dbReference type="NCBI Taxonomy" id="4521"/>
    <lineage>
        <taxon>Eukaryota</taxon>
        <taxon>Viridiplantae</taxon>
        <taxon>Streptophyta</taxon>
        <taxon>Embryophyta</taxon>
        <taxon>Tracheophyta</taxon>
        <taxon>Spermatophyta</taxon>
        <taxon>Magnoliopsida</taxon>
        <taxon>Liliopsida</taxon>
        <taxon>Poales</taxon>
        <taxon>Poaceae</taxon>
        <taxon>BOP clade</taxon>
        <taxon>Pooideae</taxon>
        <taxon>Poodae</taxon>
        <taxon>Poeae</taxon>
        <taxon>Poeae Chloroplast Group 2 (Poeae type)</taxon>
        <taxon>Loliodinae</taxon>
        <taxon>Loliinae</taxon>
        <taxon>Lolium</taxon>
    </lineage>
</organism>
<name>A0AAD8QVJ6_LOLMU</name>
<dbReference type="PROSITE" id="PS50994">
    <property type="entry name" value="INTEGRASE"/>
    <property type="match status" value="1"/>
</dbReference>
<accession>A0AAD8QVJ6</accession>
<proteinExistence type="predicted"/>
<feature type="region of interest" description="Disordered" evidence="1">
    <location>
        <begin position="87"/>
        <end position="141"/>
    </location>
</feature>
<feature type="region of interest" description="Disordered" evidence="1">
    <location>
        <begin position="569"/>
        <end position="698"/>
    </location>
</feature>
<feature type="compositionally biased region" description="Acidic residues" evidence="1">
    <location>
        <begin position="92"/>
        <end position="102"/>
    </location>
</feature>
<dbReference type="Gene3D" id="3.30.420.10">
    <property type="entry name" value="Ribonuclease H-like superfamily/Ribonuclease H"/>
    <property type="match status" value="1"/>
</dbReference>
<dbReference type="SUPFAM" id="SSF53098">
    <property type="entry name" value="Ribonuclease H-like"/>
    <property type="match status" value="1"/>
</dbReference>
<dbReference type="EMBL" id="JAUUTY010000007">
    <property type="protein sequence ID" value="KAK1609915.1"/>
    <property type="molecule type" value="Genomic_DNA"/>
</dbReference>
<dbReference type="Pfam" id="PF03732">
    <property type="entry name" value="Retrotrans_gag"/>
    <property type="match status" value="1"/>
</dbReference>
<comment type="caution">
    <text evidence="3">The sequence shown here is derived from an EMBL/GenBank/DDBJ whole genome shotgun (WGS) entry which is preliminary data.</text>
</comment>
<reference evidence="3" key="1">
    <citation type="submission" date="2023-07" db="EMBL/GenBank/DDBJ databases">
        <title>A chromosome-level genome assembly of Lolium multiflorum.</title>
        <authorList>
            <person name="Chen Y."/>
            <person name="Copetti D."/>
            <person name="Kolliker R."/>
            <person name="Studer B."/>
        </authorList>
    </citation>
    <scope>NUCLEOTIDE SEQUENCE</scope>
    <source>
        <strain evidence="3">02402/16</strain>
        <tissue evidence="3">Leaf</tissue>
    </source>
</reference>